<organism evidence="1 2">
    <name type="scientific">Microvirga lupini</name>
    <dbReference type="NCBI Taxonomy" id="420324"/>
    <lineage>
        <taxon>Bacteria</taxon>
        <taxon>Pseudomonadati</taxon>
        <taxon>Pseudomonadota</taxon>
        <taxon>Alphaproteobacteria</taxon>
        <taxon>Hyphomicrobiales</taxon>
        <taxon>Methylobacteriaceae</taxon>
        <taxon>Microvirga</taxon>
    </lineage>
</organism>
<dbReference type="Proteomes" id="UP000532010">
    <property type="component" value="Unassembled WGS sequence"/>
</dbReference>
<gene>
    <name evidence="1" type="ORF">FHR70_004442</name>
</gene>
<dbReference type="EMBL" id="JACHWB010000009">
    <property type="protein sequence ID" value="MBB3021346.1"/>
    <property type="molecule type" value="Genomic_DNA"/>
</dbReference>
<evidence type="ECO:0000313" key="2">
    <source>
        <dbReference type="Proteomes" id="UP000532010"/>
    </source>
</evidence>
<proteinExistence type="predicted"/>
<comment type="caution">
    <text evidence="1">The sequence shown here is derived from an EMBL/GenBank/DDBJ whole genome shotgun (WGS) entry which is preliminary data.</text>
</comment>
<evidence type="ECO:0000313" key="1">
    <source>
        <dbReference type="EMBL" id="MBB3021346.1"/>
    </source>
</evidence>
<dbReference type="RefSeq" id="WP_183454144.1">
    <property type="nucleotide sequence ID" value="NZ_JACHWB010000009.1"/>
</dbReference>
<evidence type="ECO:0008006" key="3">
    <source>
        <dbReference type="Google" id="ProtNLM"/>
    </source>
</evidence>
<protein>
    <recommendedName>
        <fullName evidence="3">DUF2188 domain-containing protein</fullName>
    </recommendedName>
</protein>
<reference evidence="1 2" key="1">
    <citation type="submission" date="2020-08" db="EMBL/GenBank/DDBJ databases">
        <title>The Agave Microbiome: Exploring the role of microbial communities in plant adaptations to desert environments.</title>
        <authorList>
            <person name="Partida-Martinez L.P."/>
        </authorList>
    </citation>
    <scope>NUCLEOTIDE SEQUENCE [LARGE SCALE GENOMIC DNA]</scope>
    <source>
        <strain evidence="1 2">AT3.9</strain>
    </source>
</reference>
<keyword evidence="2" id="KW-1185">Reference proteome</keyword>
<name>A0A7W4VQT7_9HYPH</name>
<accession>A0A7W4VQT7</accession>
<sequence length="63" mass="7016">MERFVVTRTRKGLWSVSHDGETFAIFPTEEEALSATFARAAERRRAGINVAIVVTHALKTPDT</sequence>
<dbReference type="AlphaFoldDB" id="A0A7W4VQT7"/>